<evidence type="ECO:0000313" key="3">
    <source>
        <dbReference type="Proteomes" id="UP000007993"/>
    </source>
</evidence>
<comment type="caution">
    <text evidence="2">The sequence shown here is derived from an EMBL/GenBank/DDBJ whole genome shotgun (WGS) entry which is preliminary data.</text>
</comment>
<proteinExistence type="predicted"/>
<evidence type="ECO:0000313" key="2">
    <source>
        <dbReference type="EMBL" id="EKK04597.1"/>
    </source>
</evidence>
<gene>
    <name evidence="2" type="ORF">RBSH_00036</name>
</gene>
<reference evidence="2 3" key="1">
    <citation type="journal article" date="2013" name="Mar. Genomics">
        <title>Expression of sulfatases in Rhodopirellula baltica and the diversity of sulfatases in the genus Rhodopirellula.</title>
        <authorList>
            <person name="Wegner C.E."/>
            <person name="Richter-Heitmann T."/>
            <person name="Klindworth A."/>
            <person name="Klockow C."/>
            <person name="Richter M."/>
            <person name="Achstetter T."/>
            <person name="Glockner F.O."/>
            <person name="Harder J."/>
        </authorList>
    </citation>
    <scope>NUCLEOTIDE SEQUENCE [LARGE SCALE GENOMIC DNA]</scope>
    <source>
        <strain evidence="2 3">SH28</strain>
    </source>
</reference>
<evidence type="ECO:0000256" key="1">
    <source>
        <dbReference type="SAM" id="MobiDB-lite"/>
    </source>
</evidence>
<accession>K5DCX4</accession>
<name>K5DCX4_RHOBT</name>
<organism evidence="2 3">
    <name type="scientific">Rhodopirellula baltica SH28</name>
    <dbReference type="NCBI Taxonomy" id="993517"/>
    <lineage>
        <taxon>Bacteria</taxon>
        <taxon>Pseudomonadati</taxon>
        <taxon>Planctomycetota</taxon>
        <taxon>Planctomycetia</taxon>
        <taxon>Pirellulales</taxon>
        <taxon>Pirellulaceae</taxon>
        <taxon>Rhodopirellula</taxon>
    </lineage>
</organism>
<protein>
    <submittedName>
        <fullName evidence="2">Uncharacterized protein</fullName>
    </submittedName>
</protein>
<dbReference type="PATRIC" id="fig|993517.3.peg.42"/>
<dbReference type="AlphaFoldDB" id="K5DCX4"/>
<dbReference type="Proteomes" id="UP000007993">
    <property type="component" value="Unassembled WGS sequence"/>
</dbReference>
<feature type="region of interest" description="Disordered" evidence="1">
    <location>
        <begin position="1"/>
        <end position="23"/>
    </location>
</feature>
<sequence>MEIGPIGIEEETRDERDIRNSSQKAHWGRIYFSGSGLTATVRLIKKRNERGWLEGGNPLLAASTNLLLRVSRNMVLVDPNGYKGQNETRG</sequence>
<dbReference type="EMBL" id="AMCW01000003">
    <property type="protein sequence ID" value="EKK04597.1"/>
    <property type="molecule type" value="Genomic_DNA"/>
</dbReference>